<dbReference type="SUPFAM" id="SSF56059">
    <property type="entry name" value="Glutathione synthetase ATP-binding domain-like"/>
    <property type="match status" value="1"/>
</dbReference>
<dbReference type="GO" id="GO:0005524">
    <property type="term" value="F:ATP binding"/>
    <property type="evidence" value="ECO:0007669"/>
    <property type="project" value="UniProtKB-UniRule"/>
</dbReference>
<dbReference type="InterPro" id="IPR011761">
    <property type="entry name" value="ATP-grasp"/>
</dbReference>
<dbReference type="PROSITE" id="PS50975">
    <property type="entry name" value="ATP_GRASP"/>
    <property type="match status" value="1"/>
</dbReference>
<dbReference type="STRING" id="1801756.A3C67_00885"/>
<name>A0A1F6W137_9BACT</name>
<accession>A0A1F6W137</accession>
<comment type="caution">
    <text evidence="3">The sequence shown here is derived from an EMBL/GenBank/DDBJ whole genome shotgun (WGS) entry which is preliminary data.</text>
</comment>
<dbReference type="Proteomes" id="UP000179275">
    <property type="component" value="Unassembled WGS sequence"/>
</dbReference>
<keyword evidence="1" id="KW-0067">ATP-binding</keyword>
<evidence type="ECO:0000256" key="1">
    <source>
        <dbReference type="PROSITE-ProRule" id="PRU00409"/>
    </source>
</evidence>
<sequence>MCAYCGDAPVSHALFYFASLVGTNLDNHIVKVTKYAPNFLKYFVDWFILVFFETFLFFKLAHLSSDINQAKTFRSRVVWEEAKRRGIEMQQLIIFGKPTDQYRAKIKGKTVYFHSLPIPPQFLSMKKNWDDKFVLKKELAKKNIPIPYYFQFPVFYPQNIEKIFSKFEKPIIIKPRTGSRGRHTLTNIHTLEQFQAGINVAKKISAYIVAEEHLEGDVCRATFVRGNLVGFYRGAAPFVVGDGVKTIHQLVVEKDKKRPKRVERISLGAEVAEHISRSGFKVGDVLPDGMRLSLTHRTGRLFGGVTKEMLDELHPSFIPVLKQAATIVDLAVVGFDAIIPDPTKPAHSQRWGIIECNSLPFIDLHYYALAGKPKNIAGMIWDLWK</sequence>
<dbReference type="GO" id="GO:0046872">
    <property type="term" value="F:metal ion binding"/>
    <property type="evidence" value="ECO:0007669"/>
    <property type="project" value="InterPro"/>
</dbReference>
<dbReference type="AlphaFoldDB" id="A0A1F6W137"/>
<proteinExistence type="predicted"/>
<evidence type="ECO:0000313" key="4">
    <source>
        <dbReference type="Proteomes" id="UP000179275"/>
    </source>
</evidence>
<dbReference type="Gene3D" id="3.30.470.20">
    <property type="entry name" value="ATP-grasp fold, B domain"/>
    <property type="match status" value="1"/>
</dbReference>
<feature type="domain" description="ATP-grasp" evidence="2">
    <location>
        <begin position="136"/>
        <end position="339"/>
    </location>
</feature>
<dbReference type="EMBL" id="MFUG01000017">
    <property type="protein sequence ID" value="OGI75627.1"/>
    <property type="molecule type" value="Genomic_DNA"/>
</dbReference>
<protein>
    <recommendedName>
        <fullName evidence="2">ATP-grasp domain-containing protein</fullName>
    </recommendedName>
</protein>
<keyword evidence="1" id="KW-0547">Nucleotide-binding</keyword>
<reference evidence="3 4" key="1">
    <citation type="journal article" date="2016" name="Nat. Commun.">
        <title>Thousands of microbial genomes shed light on interconnected biogeochemical processes in an aquifer system.</title>
        <authorList>
            <person name="Anantharaman K."/>
            <person name="Brown C.T."/>
            <person name="Hug L.A."/>
            <person name="Sharon I."/>
            <person name="Castelle C.J."/>
            <person name="Probst A.J."/>
            <person name="Thomas B.C."/>
            <person name="Singh A."/>
            <person name="Wilkins M.J."/>
            <person name="Karaoz U."/>
            <person name="Brodie E.L."/>
            <person name="Williams K.H."/>
            <person name="Hubbard S.S."/>
            <person name="Banfield J.F."/>
        </authorList>
    </citation>
    <scope>NUCLEOTIDE SEQUENCE [LARGE SCALE GENOMIC DNA]</scope>
</reference>
<organism evidence="3 4">
    <name type="scientific">Candidatus Nomurabacteria bacterium RIFCSPHIGHO2_02_FULL_42_19</name>
    <dbReference type="NCBI Taxonomy" id="1801756"/>
    <lineage>
        <taxon>Bacteria</taxon>
        <taxon>Candidatus Nomuraibacteriota</taxon>
    </lineage>
</organism>
<evidence type="ECO:0000259" key="2">
    <source>
        <dbReference type="PROSITE" id="PS50975"/>
    </source>
</evidence>
<evidence type="ECO:0000313" key="3">
    <source>
        <dbReference type="EMBL" id="OGI75627.1"/>
    </source>
</evidence>
<gene>
    <name evidence="3" type="ORF">A3C67_00885</name>
</gene>